<feature type="domain" description="IclR-ED" evidence="5">
    <location>
        <begin position="66"/>
        <end position="248"/>
    </location>
</feature>
<protein>
    <submittedName>
        <fullName evidence="6">IclR family transcriptional regulator</fullName>
    </submittedName>
</protein>
<evidence type="ECO:0000259" key="4">
    <source>
        <dbReference type="PROSITE" id="PS51077"/>
    </source>
</evidence>
<dbReference type="PANTHER" id="PTHR30136:SF34">
    <property type="entry name" value="TRANSCRIPTIONAL REGULATOR"/>
    <property type="match status" value="1"/>
</dbReference>
<gene>
    <name evidence="6" type="ORF">FB381_2143</name>
</gene>
<dbReference type="InterPro" id="IPR036390">
    <property type="entry name" value="WH_DNA-bd_sf"/>
</dbReference>
<reference evidence="6 7" key="1">
    <citation type="submission" date="2019-06" db="EMBL/GenBank/DDBJ databases">
        <title>Sequencing the genomes of 1000 actinobacteria strains.</title>
        <authorList>
            <person name="Klenk H.-P."/>
        </authorList>
    </citation>
    <scope>NUCLEOTIDE SEQUENCE [LARGE SCALE GENOMIC DNA]</scope>
    <source>
        <strain evidence="6 7">DSM 25218</strain>
    </source>
</reference>
<dbReference type="InterPro" id="IPR036388">
    <property type="entry name" value="WH-like_DNA-bd_sf"/>
</dbReference>
<name>A0A543A6N2_9ACTN</name>
<evidence type="ECO:0000313" key="6">
    <source>
        <dbReference type="EMBL" id="TQL68254.1"/>
    </source>
</evidence>
<dbReference type="InterPro" id="IPR029016">
    <property type="entry name" value="GAF-like_dom_sf"/>
</dbReference>
<dbReference type="GO" id="GO:0003677">
    <property type="term" value="F:DNA binding"/>
    <property type="evidence" value="ECO:0007669"/>
    <property type="project" value="UniProtKB-KW"/>
</dbReference>
<keyword evidence="1" id="KW-0805">Transcription regulation</keyword>
<dbReference type="InterPro" id="IPR050707">
    <property type="entry name" value="HTH_MetabolicPath_Reg"/>
</dbReference>
<dbReference type="PROSITE" id="PS51077">
    <property type="entry name" value="HTH_ICLR"/>
    <property type="match status" value="1"/>
</dbReference>
<dbReference type="InterPro" id="IPR014757">
    <property type="entry name" value="Tscrpt_reg_IclR_C"/>
</dbReference>
<dbReference type="SUPFAM" id="SSF46785">
    <property type="entry name" value="Winged helix' DNA-binding domain"/>
    <property type="match status" value="1"/>
</dbReference>
<proteinExistence type="predicted"/>
<dbReference type="SUPFAM" id="SSF55781">
    <property type="entry name" value="GAF domain-like"/>
    <property type="match status" value="1"/>
</dbReference>
<evidence type="ECO:0000313" key="7">
    <source>
        <dbReference type="Proteomes" id="UP000320209"/>
    </source>
</evidence>
<keyword evidence="7" id="KW-1185">Reference proteome</keyword>
<organism evidence="6 7">
    <name type="scientific">Nocardioides albertanoniae</name>
    <dbReference type="NCBI Taxonomy" id="1175486"/>
    <lineage>
        <taxon>Bacteria</taxon>
        <taxon>Bacillati</taxon>
        <taxon>Actinomycetota</taxon>
        <taxon>Actinomycetes</taxon>
        <taxon>Propionibacteriales</taxon>
        <taxon>Nocardioidaceae</taxon>
        <taxon>Nocardioides</taxon>
    </lineage>
</organism>
<dbReference type="Gene3D" id="1.10.10.10">
    <property type="entry name" value="Winged helix-like DNA-binding domain superfamily/Winged helix DNA-binding domain"/>
    <property type="match status" value="1"/>
</dbReference>
<dbReference type="RefSeq" id="WP_211352387.1">
    <property type="nucleotide sequence ID" value="NZ_VFOV01000001.1"/>
</dbReference>
<accession>A0A543A6N2</accession>
<feature type="domain" description="HTH iclR-type" evidence="4">
    <location>
        <begin position="5"/>
        <end position="72"/>
    </location>
</feature>
<keyword evidence="3" id="KW-0804">Transcription</keyword>
<evidence type="ECO:0000256" key="1">
    <source>
        <dbReference type="ARBA" id="ARBA00023015"/>
    </source>
</evidence>
<dbReference type="EMBL" id="VFOV01000001">
    <property type="protein sequence ID" value="TQL68254.1"/>
    <property type="molecule type" value="Genomic_DNA"/>
</dbReference>
<evidence type="ECO:0000259" key="5">
    <source>
        <dbReference type="PROSITE" id="PS51078"/>
    </source>
</evidence>
<keyword evidence="2" id="KW-0238">DNA-binding</keyword>
<dbReference type="SMART" id="SM00346">
    <property type="entry name" value="HTH_ICLR"/>
    <property type="match status" value="1"/>
</dbReference>
<dbReference type="PANTHER" id="PTHR30136">
    <property type="entry name" value="HELIX-TURN-HELIX TRANSCRIPTIONAL REGULATOR, ICLR FAMILY"/>
    <property type="match status" value="1"/>
</dbReference>
<evidence type="ECO:0000256" key="3">
    <source>
        <dbReference type="ARBA" id="ARBA00023163"/>
    </source>
</evidence>
<dbReference type="Proteomes" id="UP000320209">
    <property type="component" value="Unassembled WGS sequence"/>
</dbReference>
<dbReference type="GO" id="GO:0003700">
    <property type="term" value="F:DNA-binding transcription factor activity"/>
    <property type="evidence" value="ECO:0007669"/>
    <property type="project" value="TreeGrafter"/>
</dbReference>
<dbReference type="Gene3D" id="3.30.450.40">
    <property type="match status" value="1"/>
</dbReference>
<dbReference type="InterPro" id="IPR005471">
    <property type="entry name" value="Tscrpt_reg_IclR_N"/>
</dbReference>
<dbReference type="PROSITE" id="PS51078">
    <property type="entry name" value="ICLR_ED"/>
    <property type="match status" value="1"/>
</dbReference>
<dbReference type="GO" id="GO:0045892">
    <property type="term" value="P:negative regulation of DNA-templated transcription"/>
    <property type="evidence" value="ECO:0007669"/>
    <property type="project" value="TreeGrafter"/>
</dbReference>
<sequence>MSEGMAGLAKGLAVLEAFSRESPRLTISDAARATGLSRAAARRCLMTLVEAGYLTFDEKFFSPTPRVLRLGAIYADAVPLPQLARPHLTALREALGESVSLAVMEGDESLFVARSEVARVFDAGVRVGARLPLYASATGHALLAGLDDQDLDAYLERVELVARTSRTILDHARLRERIEDVRHEGVAVSDEELEVGLFALAVPVKDARGVTVASISVSAAVARLDVVEFRSRGGEAMLRHAEQLGRQL</sequence>
<dbReference type="Pfam" id="PF01614">
    <property type="entry name" value="IclR_C"/>
    <property type="match status" value="1"/>
</dbReference>
<dbReference type="Pfam" id="PF09339">
    <property type="entry name" value="HTH_IclR"/>
    <property type="match status" value="1"/>
</dbReference>
<evidence type="ECO:0000256" key="2">
    <source>
        <dbReference type="ARBA" id="ARBA00023125"/>
    </source>
</evidence>
<comment type="caution">
    <text evidence="6">The sequence shown here is derived from an EMBL/GenBank/DDBJ whole genome shotgun (WGS) entry which is preliminary data.</text>
</comment>
<dbReference type="AlphaFoldDB" id="A0A543A6N2"/>